<dbReference type="AlphaFoldDB" id="A0A0G0VE89"/>
<reference evidence="1 2" key="1">
    <citation type="journal article" date="2015" name="Nature">
        <title>rRNA introns, odd ribosomes, and small enigmatic genomes across a large radiation of phyla.</title>
        <authorList>
            <person name="Brown C.T."/>
            <person name="Hug L.A."/>
            <person name="Thomas B.C."/>
            <person name="Sharon I."/>
            <person name="Castelle C.J."/>
            <person name="Singh A."/>
            <person name="Wilkins M.J."/>
            <person name="Williams K.H."/>
            <person name="Banfield J.F."/>
        </authorList>
    </citation>
    <scope>NUCLEOTIDE SEQUENCE [LARGE SCALE GENOMIC DNA]</scope>
</reference>
<evidence type="ECO:0000313" key="1">
    <source>
        <dbReference type="EMBL" id="KKR99188.1"/>
    </source>
</evidence>
<dbReference type="Proteomes" id="UP000033930">
    <property type="component" value="Unassembled WGS sequence"/>
</dbReference>
<sequence>MIILTIISVAFCFMLEPEHILVQSADGVVKVEGLARESQDVSIDVIGNYLYKIEPAVSMLDQAMTITFDVSQAQFDFTIAVYKYNESLLMWEAVSSGIDPSVQEIVIDQSELGIYTVKQYVTIDVPDFLDTFGEILKMAPKNTVGYELATGFVTGDGSVIRISQKTELGGCDGIIFHGNKEEISQLERYARVYIDDVEQEVKFLIIGRWFVDETAGCDSGQVLGSVLEM</sequence>
<comment type="caution">
    <text evidence="1">The sequence shown here is derived from an EMBL/GenBank/DDBJ whole genome shotgun (WGS) entry which is preliminary data.</text>
</comment>
<evidence type="ECO:0000313" key="2">
    <source>
        <dbReference type="Proteomes" id="UP000033930"/>
    </source>
</evidence>
<dbReference type="EMBL" id="LCAW01000009">
    <property type="protein sequence ID" value="KKR99188.1"/>
    <property type="molecule type" value="Genomic_DNA"/>
</dbReference>
<organism evidence="1 2">
    <name type="scientific">Candidatus Uhrbacteria bacterium GW2011_GWC1_41_20</name>
    <dbReference type="NCBI Taxonomy" id="1618983"/>
    <lineage>
        <taxon>Bacteria</taxon>
        <taxon>Candidatus Uhriibacteriota</taxon>
    </lineage>
</organism>
<name>A0A0G0VE89_9BACT</name>
<proteinExistence type="predicted"/>
<gene>
    <name evidence="1" type="ORF">UU50_C0009G0005</name>
</gene>
<protein>
    <submittedName>
        <fullName evidence="1">Uncharacterized protein</fullName>
    </submittedName>
</protein>
<accession>A0A0G0VE89</accession>